<dbReference type="EMBL" id="JASDAP010000011">
    <property type="protein sequence ID" value="KAK1894722.1"/>
    <property type="molecule type" value="Genomic_DNA"/>
</dbReference>
<keyword evidence="3" id="KW-1185">Reference proteome</keyword>
<sequence>MVGFRGQGSEESPFVLSSVHQRRWRNKARAWEEVAVTHSVPYQQEMGSLQGPQAGGKHKLPNAGLSSRGGGGPSRIIFLTPLQEGLMTLSKDGVACGGGGVGGFDIPGRSPKRPEELAKKEGERIVSPLE</sequence>
<dbReference type="AlphaFoldDB" id="A0AAD9C572"/>
<feature type="region of interest" description="Disordered" evidence="1">
    <location>
        <begin position="101"/>
        <end position="130"/>
    </location>
</feature>
<dbReference type="Proteomes" id="UP001228049">
    <property type="component" value="Unassembled WGS sequence"/>
</dbReference>
<reference evidence="2" key="1">
    <citation type="submission" date="2023-04" db="EMBL/GenBank/DDBJ databases">
        <title>Chromosome-level genome of Chaenocephalus aceratus.</title>
        <authorList>
            <person name="Park H."/>
        </authorList>
    </citation>
    <scope>NUCLEOTIDE SEQUENCE</scope>
    <source>
        <strain evidence="2">DE</strain>
        <tissue evidence="2">Muscle</tissue>
    </source>
</reference>
<evidence type="ECO:0000256" key="1">
    <source>
        <dbReference type="SAM" id="MobiDB-lite"/>
    </source>
</evidence>
<evidence type="ECO:0000313" key="2">
    <source>
        <dbReference type="EMBL" id="KAK1894722.1"/>
    </source>
</evidence>
<proteinExistence type="predicted"/>
<protein>
    <submittedName>
        <fullName evidence="2">Tryptophan synthase alpha chain</fullName>
    </submittedName>
</protein>
<feature type="region of interest" description="Disordered" evidence="1">
    <location>
        <begin position="46"/>
        <end position="72"/>
    </location>
</feature>
<name>A0AAD9C572_DISEL</name>
<comment type="caution">
    <text evidence="2">The sequence shown here is derived from an EMBL/GenBank/DDBJ whole genome shotgun (WGS) entry which is preliminary data.</text>
</comment>
<feature type="compositionally biased region" description="Basic and acidic residues" evidence="1">
    <location>
        <begin position="112"/>
        <end position="124"/>
    </location>
</feature>
<evidence type="ECO:0000313" key="3">
    <source>
        <dbReference type="Proteomes" id="UP001228049"/>
    </source>
</evidence>
<accession>A0AAD9C572</accession>
<gene>
    <name evidence="2" type="ORF">KUDE01_020180</name>
</gene>
<organism evidence="2 3">
    <name type="scientific">Dissostichus eleginoides</name>
    <name type="common">Patagonian toothfish</name>
    <name type="synonym">Dissostichus amissus</name>
    <dbReference type="NCBI Taxonomy" id="100907"/>
    <lineage>
        <taxon>Eukaryota</taxon>
        <taxon>Metazoa</taxon>
        <taxon>Chordata</taxon>
        <taxon>Craniata</taxon>
        <taxon>Vertebrata</taxon>
        <taxon>Euteleostomi</taxon>
        <taxon>Actinopterygii</taxon>
        <taxon>Neopterygii</taxon>
        <taxon>Teleostei</taxon>
        <taxon>Neoteleostei</taxon>
        <taxon>Acanthomorphata</taxon>
        <taxon>Eupercaria</taxon>
        <taxon>Perciformes</taxon>
        <taxon>Notothenioidei</taxon>
        <taxon>Nototheniidae</taxon>
        <taxon>Dissostichus</taxon>
    </lineage>
</organism>